<sequence>MKTYLRLGADTLEQATRYPSKKAAIAAYAAIARELDRYGQSIEATLHYARNADELAEYPDFHIYMTDVGIIRCWPV</sequence>
<accession>A0A6J7WF76</accession>
<evidence type="ECO:0000313" key="1">
    <source>
        <dbReference type="EMBL" id="CAB5194981.1"/>
    </source>
</evidence>
<protein>
    <submittedName>
        <fullName evidence="1">Uncharacterized protein</fullName>
    </submittedName>
</protein>
<gene>
    <name evidence="1" type="ORF">UFOVP171_41</name>
</gene>
<dbReference type="EMBL" id="LR798214">
    <property type="protein sequence ID" value="CAB5194981.1"/>
    <property type="molecule type" value="Genomic_DNA"/>
</dbReference>
<reference evidence="1" key="1">
    <citation type="submission" date="2020-05" db="EMBL/GenBank/DDBJ databases">
        <authorList>
            <person name="Chiriac C."/>
            <person name="Salcher M."/>
            <person name="Ghai R."/>
            <person name="Kavagutti S V."/>
        </authorList>
    </citation>
    <scope>NUCLEOTIDE SEQUENCE</scope>
</reference>
<name>A0A6J7WF76_9CAUD</name>
<proteinExistence type="predicted"/>
<organism evidence="1">
    <name type="scientific">uncultured Caudovirales phage</name>
    <dbReference type="NCBI Taxonomy" id="2100421"/>
    <lineage>
        <taxon>Viruses</taxon>
        <taxon>Duplodnaviria</taxon>
        <taxon>Heunggongvirae</taxon>
        <taxon>Uroviricota</taxon>
        <taxon>Caudoviricetes</taxon>
        <taxon>Peduoviridae</taxon>
        <taxon>Maltschvirus</taxon>
        <taxon>Maltschvirus maltsch</taxon>
    </lineage>
</organism>